<evidence type="ECO:0000256" key="1">
    <source>
        <dbReference type="ARBA" id="ARBA00004141"/>
    </source>
</evidence>
<dbReference type="Proteomes" id="UP001186944">
    <property type="component" value="Unassembled WGS sequence"/>
</dbReference>
<keyword evidence="5 7" id="KW-0472">Membrane</keyword>
<dbReference type="Gene3D" id="1.20.1250.20">
    <property type="entry name" value="MFS general substrate transporter like domains"/>
    <property type="match status" value="1"/>
</dbReference>
<comment type="similarity">
    <text evidence="2">Belongs to the major facilitator superfamily. MFSD6 family.</text>
</comment>
<evidence type="ECO:0000256" key="5">
    <source>
        <dbReference type="ARBA" id="ARBA00023136"/>
    </source>
</evidence>
<name>A0AA88YFL6_PINIB</name>
<feature type="transmembrane region" description="Helical" evidence="7">
    <location>
        <begin position="55"/>
        <end position="75"/>
    </location>
</feature>
<keyword evidence="3 7" id="KW-0812">Transmembrane</keyword>
<proteinExistence type="inferred from homology"/>
<feature type="domain" description="Major facilitator superfamily associated" evidence="8">
    <location>
        <begin position="52"/>
        <end position="98"/>
    </location>
</feature>
<evidence type="ECO:0000313" key="10">
    <source>
        <dbReference type="Proteomes" id="UP001186944"/>
    </source>
</evidence>
<dbReference type="SUPFAM" id="SSF103473">
    <property type="entry name" value="MFS general substrate transporter"/>
    <property type="match status" value="1"/>
</dbReference>
<dbReference type="EMBL" id="VSWD01000004">
    <property type="protein sequence ID" value="KAK3104426.1"/>
    <property type="molecule type" value="Genomic_DNA"/>
</dbReference>
<organism evidence="9 10">
    <name type="scientific">Pinctada imbricata</name>
    <name type="common">Atlantic pearl-oyster</name>
    <name type="synonym">Pinctada martensii</name>
    <dbReference type="NCBI Taxonomy" id="66713"/>
    <lineage>
        <taxon>Eukaryota</taxon>
        <taxon>Metazoa</taxon>
        <taxon>Spiralia</taxon>
        <taxon>Lophotrochozoa</taxon>
        <taxon>Mollusca</taxon>
        <taxon>Bivalvia</taxon>
        <taxon>Autobranchia</taxon>
        <taxon>Pteriomorphia</taxon>
        <taxon>Pterioida</taxon>
        <taxon>Pterioidea</taxon>
        <taxon>Pteriidae</taxon>
        <taxon>Pinctada</taxon>
    </lineage>
</organism>
<feature type="compositionally biased region" description="Basic and acidic residues" evidence="6">
    <location>
        <begin position="27"/>
        <end position="36"/>
    </location>
</feature>
<dbReference type="InterPro" id="IPR051717">
    <property type="entry name" value="MFS_MFSD6"/>
</dbReference>
<dbReference type="PANTHER" id="PTHR16172">
    <property type="entry name" value="MAJOR FACILITATOR SUPERFAMILY DOMAIN-CONTAINING PROTEIN 6-LIKE"/>
    <property type="match status" value="1"/>
</dbReference>
<evidence type="ECO:0000313" key="9">
    <source>
        <dbReference type="EMBL" id="KAK3104426.1"/>
    </source>
</evidence>
<dbReference type="InterPro" id="IPR024989">
    <property type="entry name" value="MFS_assoc_dom"/>
</dbReference>
<evidence type="ECO:0000256" key="2">
    <source>
        <dbReference type="ARBA" id="ARBA00005241"/>
    </source>
</evidence>
<sequence length="105" mass="12000">MELEEKKPVVKEDPDKPQQYDGTRNSTEPKSDTKSEKNICENFCKFEPDLVPYKLFYFSFYGAIGAIFPFMSLYFKQLGFSPNQIGLISGVRPLIGFVVVQFGDL</sequence>
<feature type="region of interest" description="Disordered" evidence="6">
    <location>
        <begin position="1"/>
        <end position="36"/>
    </location>
</feature>
<dbReference type="Pfam" id="PF12832">
    <property type="entry name" value="MFS_1_like"/>
    <property type="match status" value="1"/>
</dbReference>
<evidence type="ECO:0000256" key="3">
    <source>
        <dbReference type="ARBA" id="ARBA00022692"/>
    </source>
</evidence>
<dbReference type="GO" id="GO:0016020">
    <property type="term" value="C:membrane"/>
    <property type="evidence" value="ECO:0007669"/>
    <property type="project" value="UniProtKB-SubCell"/>
</dbReference>
<keyword evidence="4 7" id="KW-1133">Transmembrane helix</keyword>
<comment type="subcellular location">
    <subcellularLocation>
        <location evidence="1">Membrane</location>
        <topology evidence="1">Multi-pass membrane protein</topology>
    </subcellularLocation>
</comment>
<evidence type="ECO:0000256" key="7">
    <source>
        <dbReference type="SAM" id="Phobius"/>
    </source>
</evidence>
<accession>A0AA88YFL6</accession>
<dbReference type="AlphaFoldDB" id="A0AA88YFL6"/>
<protein>
    <recommendedName>
        <fullName evidence="8">Major facilitator superfamily associated domain-containing protein</fullName>
    </recommendedName>
</protein>
<dbReference type="PANTHER" id="PTHR16172:SF2">
    <property type="entry name" value="MAJOR FACILITATOR SUPERFAMILY DOMAIN-CONTAINING PROTEIN 6"/>
    <property type="match status" value="1"/>
</dbReference>
<evidence type="ECO:0000256" key="6">
    <source>
        <dbReference type="SAM" id="MobiDB-lite"/>
    </source>
</evidence>
<evidence type="ECO:0000259" key="8">
    <source>
        <dbReference type="Pfam" id="PF12832"/>
    </source>
</evidence>
<evidence type="ECO:0000256" key="4">
    <source>
        <dbReference type="ARBA" id="ARBA00022989"/>
    </source>
</evidence>
<feature type="compositionally biased region" description="Basic and acidic residues" evidence="6">
    <location>
        <begin position="1"/>
        <end position="18"/>
    </location>
</feature>
<keyword evidence="10" id="KW-1185">Reference proteome</keyword>
<gene>
    <name evidence="9" type="ORF">FSP39_001822</name>
</gene>
<comment type="caution">
    <text evidence="9">The sequence shown here is derived from an EMBL/GenBank/DDBJ whole genome shotgun (WGS) entry which is preliminary data.</text>
</comment>
<dbReference type="InterPro" id="IPR036259">
    <property type="entry name" value="MFS_trans_sf"/>
</dbReference>
<reference evidence="9" key="1">
    <citation type="submission" date="2019-08" db="EMBL/GenBank/DDBJ databases">
        <title>The improved chromosome-level genome for the pearl oyster Pinctada fucata martensii using PacBio sequencing and Hi-C.</title>
        <authorList>
            <person name="Zheng Z."/>
        </authorList>
    </citation>
    <scope>NUCLEOTIDE SEQUENCE</scope>
    <source>
        <strain evidence="9">ZZ-2019</strain>
        <tissue evidence="9">Adductor muscle</tissue>
    </source>
</reference>